<comment type="similarity">
    <text evidence="3 9">Belongs to the PRA-PH family.</text>
</comment>
<dbReference type="GO" id="GO:0005737">
    <property type="term" value="C:cytoplasm"/>
    <property type="evidence" value="ECO:0007669"/>
    <property type="project" value="UniProtKB-SubCell"/>
</dbReference>
<proteinExistence type="inferred from homology"/>
<comment type="subcellular location">
    <subcellularLocation>
        <location evidence="9">Cytoplasm</location>
    </subcellularLocation>
</comment>
<evidence type="ECO:0000313" key="10">
    <source>
        <dbReference type="EMBL" id="CEG10059.1"/>
    </source>
</evidence>
<gene>
    <name evidence="9 10" type="primary">hisE</name>
    <name evidence="10" type="ORF">BN961_03493</name>
</gene>
<evidence type="ECO:0000256" key="8">
    <source>
        <dbReference type="ARBA" id="ARBA00023102"/>
    </source>
</evidence>
<dbReference type="NCBIfam" id="TIGR03188">
    <property type="entry name" value="histidine_hisI"/>
    <property type="match status" value="1"/>
</dbReference>
<keyword evidence="4 9" id="KW-0028">Amino-acid biosynthesis</keyword>
<dbReference type="EC" id="3.6.1.31" evidence="9"/>
<dbReference type="STRING" id="1035.BN961_03493"/>
<protein>
    <recommendedName>
        <fullName evidence="9">Phosphoribosyl-ATP pyrophosphatase</fullName>
        <shortName evidence="9">PRA-PH</shortName>
        <ecNumber evidence="9">3.6.1.31</ecNumber>
    </recommendedName>
</protein>
<evidence type="ECO:0000256" key="9">
    <source>
        <dbReference type="HAMAP-Rule" id="MF_01020"/>
    </source>
</evidence>
<dbReference type="EMBL" id="CCAZ020000002">
    <property type="protein sequence ID" value="CEG10059.1"/>
    <property type="molecule type" value="Genomic_DNA"/>
</dbReference>
<evidence type="ECO:0000256" key="7">
    <source>
        <dbReference type="ARBA" id="ARBA00022840"/>
    </source>
</evidence>
<evidence type="ECO:0000256" key="1">
    <source>
        <dbReference type="ARBA" id="ARBA00001460"/>
    </source>
</evidence>
<dbReference type="InterPro" id="IPR021130">
    <property type="entry name" value="PRib-ATP_PPHydrolase-like"/>
</dbReference>
<reference evidence="10 11" key="1">
    <citation type="journal article" date="2014" name="Genome Announc.">
        <title>Genome Sequence of Afipia felis Strain 76713, Isolated in Hospital Water Using an Amoeba Co-Culture Procedure.</title>
        <authorList>
            <person name="Benamar S."/>
            <person name="La Scola B."/>
            <person name="Croce O."/>
        </authorList>
    </citation>
    <scope>NUCLEOTIDE SEQUENCE [LARGE SCALE GENOMIC DNA]</scope>
    <source>
        <strain evidence="10 11">76713</strain>
    </source>
</reference>
<dbReference type="GO" id="GO:0005524">
    <property type="term" value="F:ATP binding"/>
    <property type="evidence" value="ECO:0007669"/>
    <property type="project" value="UniProtKB-KW"/>
</dbReference>
<dbReference type="CDD" id="cd11534">
    <property type="entry name" value="NTP-PPase_HisIE_like"/>
    <property type="match status" value="1"/>
</dbReference>
<dbReference type="GO" id="GO:0004636">
    <property type="term" value="F:phosphoribosyl-ATP diphosphatase activity"/>
    <property type="evidence" value="ECO:0007669"/>
    <property type="project" value="UniProtKB-UniRule"/>
</dbReference>
<dbReference type="RefSeq" id="WP_048757742.1">
    <property type="nucleotide sequence ID" value="NZ_CCAZ020000002.1"/>
</dbReference>
<dbReference type="SUPFAM" id="SSF101386">
    <property type="entry name" value="all-alpha NTP pyrophosphatases"/>
    <property type="match status" value="1"/>
</dbReference>
<dbReference type="NCBIfam" id="NF001611">
    <property type="entry name" value="PRK00400.1-3"/>
    <property type="match status" value="1"/>
</dbReference>
<evidence type="ECO:0000256" key="2">
    <source>
        <dbReference type="ARBA" id="ARBA00005204"/>
    </source>
</evidence>
<dbReference type="PANTHER" id="PTHR42945:SF1">
    <property type="entry name" value="HISTIDINE BIOSYNTHESIS BIFUNCTIONAL PROTEIN HIS7"/>
    <property type="match status" value="1"/>
</dbReference>
<evidence type="ECO:0000256" key="3">
    <source>
        <dbReference type="ARBA" id="ARBA00009392"/>
    </source>
</evidence>
<keyword evidence="8 9" id="KW-0368">Histidine biosynthesis</keyword>
<dbReference type="Proteomes" id="UP000035762">
    <property type="component" value="Unassembled WGS sequence"/>
</dbReference>
<dbReference type="Pfam" id="PF01503">
    <property type="entry name" value="PRA-PH"/>
    <property type="match status" value="1"/>
</dbReference>
<dbReference type="OrthoDB" id="9814738at2"/>
<keyword evidence="5 9" id="KW-0547">Nucleotide-binding</keyword>
<keyword evidence="9" id="KW-0963">Cytoplasm</keyword>
<dbReference type="AlphaFoldDB" id="A0A090MVQ2"/>
<dbReference type="PANTHER" id="PTHR42945">
    <property type="entry name" value="HISTIDINE BIOSYNTHESIS BIFUNCTIONAL PROTEIN"/>
    <property type="match status" value="1"/>
</dbReference>
<evidence type="ECO:0000313" key="11">
    <source>
        <dbReference type="Proteomes" id="UP000035762"/>
    </source>
</evidence>
<dbReference type="NCBIfam" id="NF001613">
    <property type="entry name" value="PRK00400.1-5"/>
    <property type="match status" value="1"/>
</dbReference>
<dbReference type="GO" id="GO:0000105">
    <property type="term" value="P:L-histidine biosynthetic process"/>
    <property type="evidence" value="ECO:0007669"/>
    <property type="project" value="UniProtKB-UniRule"/>
</dbReference>
<accession>A0A090MVQ2</accession>
<dbReference type="HAMAP" id="MF_01020">
    <property type="entry name" value="HisE"/>
    <property type="match status" value="1"/>
</dbReference>
<comment type="caution">
    <text evidence="10">The sequence shown here is derived from an EMBL/GenBank/DDBJ whole genome shotgun (WGS) entry which is preliminary data.</text>
</comment>
<evidence type="ECO:0000256" key="6">
    <source>
        <dbReference type="ARBA" id="ARBA00022801"/>
    </source>
</evidence>
<evidence type="ECO:0000256" key="4">
    <source>
        <dbReference type="ARBA" id="ARBA00022605"/>
    </source>
</evidence>
<dbReference type="UniPathway" id="UPA00031">
    <property type="reaction ID" value="UER00007"/>
</dbReference>
<comment type="catalytic activity">
    <reaction evidence="1 9">
        <text>1-(5-phospho-beta-D-ribosyl)-ATP + H2O = 1-(5-phospho-beta-D-ribosyl)-5'-AMP + diphosphate + H(+)</text>
        <dbReference type="Rhea" id="RHEA:22828"/>
        <dbReference type="ChEBI" id="CHEBI:15377"/>
        <dbReference type="ChEBI" id="CHEBI:15378"/>
        <dbReference type="ChEBI" id="CHEBI:33019"/>
        <dbReference type="ChEBI" id="CHEBI:59457"/>
        <dbReference type="ChEBI" id="CHEBI:73183"/>
        <dbReference type="EC" id="3.6.1.31"/>
    </reaction>
</comment>
<comment type="pathway">
    <text evidence="2 9">Amino-acid biosynthesis; L-histidine biosynthesis; L-histidine from 5-phospho-alpha-D-ribose 1-diphosphate: step 2/9.</text>
</comment>
<keyword evidence="11" id="KW-1185">Reference proteome</keyword>
<sequence length="110" mass="11813">MSGFTIHDLAGVIDARAASSGDVSYTRKLLDKGPEHCAKKLGEEAIEVVIASVESGGTREHIVAESADLLFHLLVLLKSRGIALSEVEAELARRTQMSGLEEKASRKPDQ</sequence>
<evidence type="ECO:0000256" key="5">
    <source>
        <dbReference type="ARBA" id="ARBA00022741"/>
    </source>
</evidence>
<keyword evidence="6 9" id="KW-0378">Hydrolase</keyword>
<organism evidence="10 11">
    <name type="scientific">Afipia felis</name>
    <name type="common">Cat scratch disease bacillus</name>
    <dbReference type="NCBI Taxonomy" id="1035"/>
    <lineage>
        <taxon>Bacteria</taxon>
        <taxon>Pseudomonadati</taxon>
        <taxon>Pseudomonadota</taxon>
        <taxon>Alphaproteobacteria</taxon>
        <taxon>Hyphomicrobiales</taxon>
        <taxon>Nitrobacteraceae</taxon>
        <taxon>Afipia</taxon>
    </lineage>
</organism>
<name>A0A090MVQ2_AFIFE</name>
<keyword evidence="7 9" id="KW-0067">ATP-binding</keyword>
<dbReference type="InterPro" id="IPR008179">
    <property type="entry name" value="HisE"/>
</dbReference>
<dbReference type="Gene3D" id="1.10.287.1080">
    <property type="entry name" value="MazG-like"/>
    <property type="match status" value="1"/>
</dbReference>